<evidence type="ECO:0000256" key="1">
    <source>
        <dbReference type="ARBA" id="ARBA00022527"/>
    </source>
</evidence>
<dbReference type="CDD" id="cd16936">
    <property type="entry name" value="HATPase_RsbW-like"/>
    <property type="match status" value="1"/>
</dbReference>
<keyword evidence="3" id="KW-0418">Kinase</keyword>
<dbReference type="eggNOG" id="COG2172">
    <property type="taxonomic scope" value="Bacteria"/>
</dbReference>
<dbReference type="SUPFAM" id="SSF55874">
    <property type="entry name" value="ATPase domain of HSP90 chaperone/DNA topoisomerase II/histidine kinase"/>
    <property type="match status" value="1"/>
</dbReference>
<dbReference type="PANTHER" id="PTHR35526:SF6">
    <property type="entry name" value="SLR1861 PROTEIN"/>
    <property type="match status" value="1"/>
</dbReference>
<dbReference type="GO" id="GO:0004674">
    <property type="term" value="F:protein serine/threonine kinase activity"/>
    <property type="evidence" value="ECO:0007669"/>
    <property type="project" value="UniProtKB-KW"/>
</dbReference>
<dbReference type="InterPro" id="IPR036890">
    <property type="entry name" value="HATPase_C_sf"/>
</dbReference>
<reference evidence="3 4" key="2">
    <citation type="submission" date="2012-02" db="EMBL/GenBank/DDBJ databases">
        <title>Improved High-Quality Draft sequence of Eubacterium cellulosolvens 6.</title>
        <authorList>
            <consortium name="US DOE Joint Genome Institute"/>
            <person name="Lucas S."/>
            <person name="Han J."/>
            <person name="Lapidus A."/>
            <person name="Cheng J.-F."/>
            <person name="Goodwin L."/>
            <person name="Pitluck S."/>
            <person name="Peters L."/>
            <person name="Mikhailova N."/>
            <person name="Gu W."/>
            <person name="Detter J.C."/>
            <person name="Han C."/>
            <person name="Tapia R."/>
            <person name="Land M."/>
            <person name="Hauser L."/>
            <person name="Kyrpides N."/>
            <person name="Ivanova N."/>
            <person name="Pagani I."/>
            <person name="Johnson E."/>
            <person name="Mukhopadhyay B."/>
            <person name="Anderson I."/>
            <person name="Woyke T."/>
        </authorList>
    </citation>
    <scope>NUCLEOTIDE SEQUENCE [LARGE SCALE GENOMIC DNA]</scope>
    <source>
        <strain evidence="3 4">6</strain>
    </source>
</reference>
<dbReference type="EMBL" id="CM001487">
    <property type="protein sequence ID" value="EIM56392.1"/>
    <property type="molecule type" value="Genomic_DNA"/>
</dbReference>
<dbReference type="InterPro" id="IPR003594">
    <property type="entry name" value="HATPase_dom"/>
</dbReference>
<protein>
    <submittedName>
        <fullName evidence="3">Anti-sigma regulatory factor (Ser/Thr protein kinase)</fullName>
    </submittedName>
</protein>
<sequence length="141" mass="16093">MNGNVTVELTIESKLENVELLTDWINTIMEGCSYPRKIQTKIDVVIDELFSNIVYYAYPDFVGKTTIRLEIPEDRSSLTMVFIDSGEEYNPLVFEDPDITLPADDRAIGGLGILVVKSLMDDIRYERKDNQNFLSLYKATT</sequence>
<evidence type="ECO:0000259" key="2">
    <source>
        <dbReference type="Pfam" id="PF13581"/>
    </source>
</evidence>
<feature type="domain" description="Histidine kinase/HSP90-like ATPase" evidence="2">
    <location>
        <begin position="12"/>
        <end position="137"/>
    </location>
</feature>
<dbReference type="Proteomes" id="UP000005753">
    <property type="component" value="Chromosome"/>
</dbReference>
<gene>
    <name evidence="3" type="ORF">EubceDRAFT1_0550</name>
</gene>
<organism evidence="3 4">
    <name type="scientific">Eubacterium cellulosolvens (strain ATCC 43171 / JCM 9499 / 6)</name>
    <name type="common">Cillobacterium cellulosolvens</name>
    <dbReference type="NCBI Taxonomy" id="633697"/>
    <lineage>
        <taxon>Bacteria</taxon>
        <taxon>Bacillati</taxon>
        <taxon>Bacillota</taxon>
        <taxon>Clostridia</taxon>
        <taxon>Eubacteriales</taxon>
        <taxon>Eubacteriaceae</taxon>
        <taxon>Eubacterium</taxon>
    </lineage>
</organism>
<dbReference type="OrthoDB" id="9792240at2"/>
<dbReference type="Gene3D" id="3.30.565.10">
    <property type="entry name" value="Histidine kinase-like ATPase, C-terminal domain"/>
    <property type="match status" value="1"/>
</dbReference>
<keyword evidence="3" id="KW-0808">Transferase</keyword>
<dbReference type="Pfam" id="PF13581">
    <property type="entry name" value="HATPase_c_2"/>
    <property type="match status" value="1"/>
</dbReference>
<dbReference type="AlphaFoldDB" id="I5ARG9"/>
<dbReference type="PANTHER" id="PTHR35526">
    <property type="entry name" value="ANTI-SIGMA-F FACTOR RSBW-RELATED"/>
    <property type="match status" value="1"/>
</dbReference>
<dbReference type="InterPro" id="IPR050267">
    <property type="entry name" value="Anti-sigma-factor_SerPK"/>
</dbReference>
<dbReference type="STRING" id="633697.EubceDRAFT1_0550"/>
<keyword evidence="4" id="KW-1185">Reference proteome</keyword>
<proteinExistence type="predicted"/>
<keyword evidence="1" id="KW-0723">Serine/threonine-protein kinase</keyword>
<accession>I5ARG9</accession>
<dbReference type="HOGENOM" id="CLU_090336_24_2_9"/>
<name>I5ARG9_EUBC6</name>
<reference evidence="3 4" key="1">
    <citation type="submission" date="2010-08" db="EMBL/GenBank/DDBJ databases">
        <authorList>
            <consortium name="US DOE Joint Genome Institute (JGI-PGF)"/>
            <person name="Lucas S."/>
            <person name="Copeland A."/>
            <person name="Lapidus A."/>
            <person name="Cheng J.-F."/>
            <person name="Bruce D."/>
            <person name="Goodwin L."/>
            <person name="Pitluck S."/>
            <person name="Land M.L."/>
            <person name="Hauser L."/>
            <person name="Chang Y.-J."/>
            <person name="Anderson I.J."/>
            <person name="Johnson E."/>
            <person name="Mulhopadhyay B."/>
            <person name="Kyrpides N."/>
            <person name="Woyke T.J."/>
        </authorList>
    </citation>
    <scope>NUCLEOTIDE SEQUENCE [LARGE SCALE GENOMIC DNA]</scope>
    <source>
        <strain evidence="3 4">6</strain>
    </source>
</reference>
<evidence type="ECO:0000313" key="3">
    <source>
        <dbReference type="EMBL" id="EIM56392.1"/>
    </source>
</evidence>
<evidence type="ECO:0000313" key="4">
    <source>
        <dbReference type="Proteomes" id="UP000005753"/>
    </source>
</evidence>